<reference evidence="1" key="1">
    <citation type="journal article" date="2020" name="Stud. Mycol.">
        <title>101 Dothideomycetes genomes: a test case for predicting lifestyles and emergence of pathogens.</title>
        <authorList>
            <person name="Haridas S."/>
            <person name="Albert R."/>
            <person name="Binder M."/>
            <person name="Bloem J."/>
            <person name="Labutti K."/>
            <person name="Salamov A."/>
            <person name="Andreopoulos B."/>
            <person name="Baker S."/>
            <person name="Barry K."/>
            <person name="Bills G."/>
            <person name="Bluhm B."/>
            <person name="Cannon C."/>
            <person name="Castanera R."/>
            <person name="Culley D."/>
            <person name="Daum C."/>
            <person name="Ezra D."/>
            <person name="Gonzalez J."/>
            <person name="Henrissat B."/>
            <person name="Kuo A."/>
            <person name="Liang C."/>
            <person name="Lipzen A."/>
            <person name="Lutzoni F."/>
            <person name="Magnuson J."/>
            <person name="Mondo S."/>
            <person name="Nolan M."/>
            <person name="Ohm R."/>
            <person name="Pangilinan J."/>
            <person name="Park H.-J."/>
            <person name="Ramirez L."/>
            <person name="Alfaro M."/>
            <person name="Sun H."/>
            <person name="Tritt A."/>
            <person name="Yoshinaga Y."/>
            <person name="Zwiers L.-H."/>
            <person name="Turgeon B."/>
            <person name="Goodwin S."/>
            <person name="Spatafora J."/>
            <person name="Crous P."/>
            <person name="Grigoriev I."/>
        </authorList>
    </citation>
    <scope>NUCLEOTIDE SEQUENCE</scope>
    <source>
        <strain evidence="1">CBS 113818</strain>
    </source>
</reference>
<dbReference type="AlphaFoldDB" id="A0A6A6ZN58"/>
<name>A0A6A6ZN58_9PLEO</name>
<proteinExistence type="predicted"/>
<dbReference type="Proteomes" id="UP000799424">
    <property type="component" value="Unassembled WGS sequence"/>
</dbReference>
<evidence type="ECO:0000313" key="2">
    <source>
        <dbReference type="Proteomes" id="UP000799424"/>
    </source>
</evidence>
<accession>A0A6A6ZN58</accession>
<sequence length="240" mass="26749">MSEAGSQNAQQDVDAVAAEEMMVEDEADNISIVARYFQNRSNPQHSPFKWEYMAKWLDKKPFVGYRFPATGFQMYTTDSIAGIARDMYLKLSSTSDTDLSLKPANAIQTTTATDIYEVLPDWLRLDASDYKNASHNKPKPPTVLNISRLLSCLLAEPEAGTKHAAKKATTVKSSAKRFARSVEFKVVEEARKAATAVVAQELVNAHPELIECIPVRFDIPNVKPYEEAEALVSKKAIMFK</sequence>
<dbReference type="EMBL" id="MU006234">
    <property type="protein sequence ID" value="KAF2822522.1"/>
    <property type="molecule type" value="Genomic_DNA"/>
</dbReference>
<gene>
    <name evidence="1" type="ORF">CC86DRAFT_410121</name>
</gene>
<protein>
    <submittedName>
        <fullName evidence="1">Uncharacterized protein</fullName>
    </submittedName>
</protein>
<evidence type="ECO:0000313" key="1">
    <source>
        <dbReference type="EMBL" id="KAF2822522.1"/>
    </source>
</evidence>
<organism evidence="1 2">
    <name type="scientific">Ophiobolus disseminans</name>
    <dbReference type="NCBI Taxonomy" id="1469910"/>
    <lineage>
        <taxon>Eukaryota</taxon>
        <taxon>Fungi</taxon>
        <taxon>Dikarya</taxon>
        <taxon>Ascomycota</taxon>
        <taxon>Pezizomycotina</taxon>
        <taxon>Dothideomycetes</taxon>
        <taxon>Pleosporomycetidae</taxon>
        <taxon>Pleosporales</taxon>
        <taxon>Pleosporineae</taxon>
        <taxon>Phaeosphaeriaceae</taxon>
        <taxon>Ophiobolus</taxon>
    </lineage>
</organism>
<keyword evidence="2" id="KW-1185">Reference proteome</keyword>